<evidence type="ECO:0000313" key="2">
    <source>
        <dbReference type="EMBL" id="SSY80358.1"/>
    </source>
</evidence>
<keyword evidence="3" id="KW-1185">Reference proteome</keyword>
<feature type="transmembrane region" description="Helical" evidence="1">
    <location>
        <begin position="7"/>
        <end position="27"/>
    </location>
</feature>
<protein>
    <submittedName>
        <fullName evidence="2">Uncharacterized protein</fullName>
    </submittedName>
</protein>
<proteinExistence type="predicted"/>
<organism evidence="2 3">
    <name type="scientific">Alysiella crassa</name>
    <dbReference type="NCBI Taxonomy" id="153491"/>
    <lineage>
        <taxon>Bacteria</taxon>
        <taxon>Pseudomonadati</taxon>
        <taxon>Pseudomonadota</taxon>
        <taxon>Betaproteobacteria</taxon>
        <taxon>Neisseriales</taxon>
        <taxon>Neisseriaceae</taxon>
        <taxon>Alysiella</taxon>
    </lineage>
</organism>
<evidence type="ECO:0000313" key="3">
    <source>
        <dbReference type="Proteomes" id="UP000254209"/>
    </source>
</evidence>
<sequence>MQRKKRLMTVTAICIGVVASIGLYWHFKPKAKFEDKFLAKLQKYSPPITELQSLPQVPPKYHSESLEQFKQLQHQFQPNYHRQNTYFIYDSWFDYDPKRGLLDTQFKLTTNYPNKQMDKTLRQALQHIQAHYIGRNVQHIAWLENGVLVNGSDVWQILNNQANLQDTLAVVENQKLFRAQVLPDRRHIMRIVATAAESYENYGIAPLPARAALLVYDTHSRREIRFDFPNDVFDIKRPTYWMMPLSIRSDGKFVAMGHRYPTTLFQFHYNSTGGISHITASELKETEEKIAYNHQTIANYAVAICMTDDAIYSLKYNGKLHQFKQKEGTLEKVSHLRGINPDSSYFSPDCTTVITARQCAIIGTEESRPCHEGANEKCLGLKYYHSRTDGIPKPQQYACAGDSNWRDERGPKQLEPRGGVYSRLLWHHQYDVQSGVMKAVGKPFSDYGVWYHTPVWLNHQNYWLPIVPSDYAIINTGKD</sequence>
<keyword evidence="1" id="KW-0472">Membrane</keyword>
<reference evidence="2 3" key="1">
    <citation type="submission" date="2018-06" db="EMBL/GenBank/DDBJ databases">
        <authorList>
            <consortium name="Pathogen Informatics"/>
            <person name="Doyle S."/>
        </authorList>
    </citation>
    <scope>NUCLEOTIDE SEQUENCE [LARGE SCALE GENOMIC DNA]</scope>
    <source>
        <strain evidence="2 3">NCTC10283</strain>
    </source>
</reference>
<dbReference type="AlphaFoldDB" id="A0A376BU39"/>
<name>A0A376BU39_9NEIS</name>
<dbReference type="Proteomes" id="UP000254209">
    <property type="component" value="Unassembled WGS sequence"/>
</dbReference>
<gene>
    <name evidence="2" type="ORF">NCTC10283_01915</name>
</gene>
<keyword evidence="1" id="KW-0812">Transmembrane</keyword>
<dbReference type="EMBL" id="UFSO01000003">
    <property type="protein sequence ID" value="SSY80358.1"/>
    <property type="molecule type" value="Genomic_DNA"/>
</dbReference>
<keyword evidence="1" id="KW-1133">Transmembrane helix</keyword>
<evidence type="ECO:0000256" key="1">
    <source>
        <dbReference type="SAM" id="Phobius"/>
    </source>
</evidence>
<accession>A0A376BU39</accession>
<dbReference type="RefSeq" id="WP_147293708.1">
    <property type="nucleotide sequence ID" value="NZ_UFSO01000003.1"/>
</dbReference>